<dbReference type="Gene3D" id="3.80.10.10">
    <property type="entry name" value="Ribonuclease Inhibitor"/>
    <property type="match status" value="1"/>
</dbReference>
<gene>
    <name evidence="1" type="ORF">GIB67_005940</name>
</gene>
<dbReference type="AlphaFoldDB" id="A0A7J7MBL9"/>
<comment type="caution">
    <text evidence="1">The sequence shown here is derived from an EMBL/GenBank/DDBJ whole genome shotgun (WGS) entry which is preliminary data.</text>
</comment>
<reference evidence="1 2" key="1">
    <citation type="journal article" date="2020" name="IScience">
        <title>Genome Sequencing of the Endangered Kingdonia uniflora (Circaeasteraceae, Ranunculales) Reveals Potential Mechanisms of Evolutionary Specialization.</title>
        <authorList>
            <person name="Sun Y."/>
            <person name="Deng T."/>
            <person name="Zhang A."/>
            <person name="Moore M.J."/>
            <person name="Landis J.B."/>
            <person name="Lin N."/>
            <person name="Zhang H."/>
            <person name="Zhang X."/>
            <person name="Huang J."/>
            <person name="Zhang X."/>
            <person name="Sun H."/>
            <person name="Wang H."/>
        </authorList>
    </citation>
    <scope>NUCLEOTIDE SEQUENCE [LARGE SCALE GENOMIC DNA]</scope>
    <source>
        <strain evidence="1">TB1705</strain>
        <tissue evidence="1">Leaf</tissue>
    </source>
</reference>
<organism evidence="1 2">
    <name type="scientific">Kingdonia uniflora</name>
    <dbReference type="NCBI Taxonomy" id="39325"/>
    <lineage>
        <taxon>Eukaryota</taxon>
        <taxon>Viridiplantae</taxon>
        <taxon>Streptophyta</taxon>
        <taxon>Embryophyta</taxon>
        <taxon>Tracheophyta</taxon>
        <taxon>Spermatophyta</taxon>
        <taxon>Magnoliopsida</taxon>
        <taxon>Ranunculales</taxon>
        <taxon>Circaeasteraceae</taxon>
        <taxon>Kingdonia</taxon>
    </lineage>
</organism>
<dbReference type="Proteomes" id="UP000541444">
    <property type="component" value="Unassembled WGS sequence"/>
</dbReference>
<dbReference type="InterPro" id="IPR032675">
    <property type="entry name" value="LRR_dom_sf"/>
</dbReference>
<keyword evidence="2" id="KW-1185">Reference proteome</keyword>
<proteinExistence type="predicted"/>
<accession>A0A7J7MBL9</accession>
<protein>
    <recommendedName>
        <fullName evidence="3">Disease resistance protein</fullName>
    </recommendedName>
</protein>
<evidence type="ECO:0008006" key="3">
    <source>
        <dbReference type="Google" id="ProtNLM"/>
    </source>
</evidence>
<dbReference type="SUPFAM" id="SSF52058">
    <property type="entry name" value="L domain-like"/>
    <property type="match status" value="1"/>
</dbReference>
<sequence length="145" mass="16363">MLRQLEILECGNLEVLPPFGNLESLQYLFLKKLDSMPPKGLFNGLEASSTTVAYPNLKKLNIIGMKHWEELVMETSSEDVVVMPLLQGLDIYDCPVLKSVPHQILSDSLRKLFIFDCPELTISCLPPFLEEFILGHVEMVSISRA</sequence>
<dbReference type="EMBL" id="JACGCM010001644">
    <property type="protein sequence ID" value="KAF6152286.1"/>
    <property type="molecule type" value="Genomic_DNA"/>
</dbReference>
<evidence type="ECO:0000313" key="2">
    <source>
        <dbReference type="Proteomes" id="UP000541444"/>
    </source>
</evidence>
<name>A0A7J7MBL9_9MAGN</name>
<evidence type="ECO:0000313" key="1">
    <source>
        <dbReference type="EMBL" id="KAF6152286.1"/>
    </source>
</evidence>